<feature type="transmembrane region" description="Helical" evidence="6">
    <location>
        <begin position="106"/>
        <end position="123"/>
    </location>
</feature>
<comment type="caution">
    <text evidence="7">The sequence shown here is derived from an EMBL/GenBank/DDBJ whole genome shotgun (WGS) entry which is preliminary data.</text>
</comment>
<feature type="transmembrane region" description="Helical" evidence="6">
    <location>
        <begin position="81"/>
        <end position="100"/>
    </location>
</feature>
<dbReference type="InterPro" id="IPR002781">
    <property type="entry name" value="TM_pro_TauE-like"/>
</dbReference>
<evidence type="ECO:0000313" key="8">
    <source>
        <dbReference type="Proteomes" id="UP000621560"/>
    </source>
</evidence>
<evidence type="ECO:0000256" key="1">
    <source>
        <dbReference type="ARBA" id="ARBA00004141"/>
    </source>
</evidence>
<dbReference type="AlphaFoldDB" id="A0A927BWV5"/>
<accession>A0A927BWV5</accession>
<evidence type="ECO:0000256" key="2">
    <source>
        <dbReference type="ARBA" id="ARBA00009142"/>
    </source>
</evidence>
<keyword evidence="4 6" id="KW-1133">Transmembrane helix</keyword>
<dbReference type="RefSeq" id="WP_190921452.1">
    <property type="nucleotide sequence ID" value="NZ_JACXIZ010000063.1"/>
</dbReference>
<keyword evidence="3 6" id="KW-0812">Transmembrane</keyword>
<name>A0A927BWV5_9BACL</name>
<feature type="transmembrane region" description="Helical" evidence="6">
    <location>
        <begin position="193"/>
        <end position="216"/>
    </location>
</feature>
<organism evidence="7 8">
    <name type="scientific">Paenibacillus sabuli</name>
    <dbReference type="NCBI Taxonomy" id="2772509"/>
    <lineage>
        <taxon>Bacteria</taxon>
        <taxon>Bacillati</taxon>
        <taxon>Bacillota</taxon>
        <taxon>Bacilli</taxon>
        <taxon>Bacillales</taxon>
        <taxon>Paenibacillaceae</taxon>
        <taxon>Paenibacillus</taxon>
    </lineage>
</organism>
<evidence type="ECO:0000256" key="3">
    <source>
        <dbReference type="ARBA" id="ARBA00022692"/>
    </source>
</evidence>
<evidence type="ECO:0000256" key="4">
    <source>
        <dbReference type="ARBA" id="ARBA00022989"/>
    </source>
</evidence>
<dbReference type="PANTHER" id="PTHR43701">
    <property type="entry name" value="MEMBRANE TRANSPORTER PROTEIN MJ0441-RELATED"/>
    <property type="match status" value="1"/>
</dbReference>
<protein>
    <recommendedName>
        <fullName evidence="6">Probable membrane transporter protein</fullName>
    </recommendedName>
</protein>
<feature type="transmembrane region" description="Helical" evidence="6">
    <location>
        <begin position="157"/>
        <end position="187"/>
    </location>
</feature>
<comment type="similarity">
    <text evidence="2 6">Belongs to the 4-toluene sulfonate uptake permease (TSUP) (TC 2.A.102) family.</text>
</comment>
<feature type="transmembrane region" description="Helical" evidence="6">
    <location>
        <begin position="249"/>
        <end position="267"/>
    </location>
</feature>
<dbReference type="EMBL" id="JACXIZ010000063">
    <property type="protein sequence ID" value="MBD2848353.1"/>
    <property type="molecule type" value="Genomic_DNA"/>
</dbReference>
<sequence>MLDILILILLGFAGAAFGSIVGLGGGIILVPGLLWLGPQLTGAELGHEVAVGVSLAVLIVTALASTTTYAKAGRVDFRSGWLLFVASGPAAMLGAAMTGLMGGAGFQLMFGVFILLMAWLLIARDRLKPAARRWPIMRSHTEADGTQRQYGYALAPLLAIGFGVGLISGLFGIGGGSLFVPAMVLLFRFPPHIAAATSMFVIFLSSITGSAVHGWLGEIDYRLALALAPGAWLGGKAGAYIAGRMSGNGLLWLLRATLVVMAIRLIWSGVAEL</sequence>
<keyword evidence="5 6" id="KW-0472">Membrane</keyword>
<keyword evidence="6" id="KW-1003">Cell membrane</keyword>
<evidence type="ECO:0000256" key="5">
    <source>
        <dbReference type="ARBA" id="ARBA00023136"/>
    </source>
</evidence>
<dbReference type="Proteomes" id="UP000621560">
    <property type="component" value="Unassembled WGS sequence"/>
</dbReference>
<gene>
    <name evidence="7" type="ORF">IDH44_24495</name>
</gene>
<dbReference type="InterPro" id="IPR051598">
    <property type="entry name" value="TSUP/Inactive_protease-like"/>
</dbReference>
<keyword evidence="8" id="KW-1185">Reference proteome</keyword>
<evidence type="ECO:0000256" key="6">
    <source>
        <dbReference type="RuleBase" id="RU363041"/>
    </source>
</evidence>
<feature type="transmembrane region" description="Helical" evidence="6">
    <location>
        <begin position="7"/>
        <end position="37"/>
    </location>
</feature>
<comment type="subcellular location">
    <subcellularLocation>
        <location evidence="6">Cell membrane</location>
        <topology evidence="6">Multi-pass membrane protein</topology>
    </subcellularLocation>
    <subcellularLocation>
        <location evidence="1">Membrane</location>
        <topology evidence="1">Multi-pass membrane protein</topology>
    </subcellularLocation>
</comment>
<reference evidence="7" key="1">
    <citation type="submission" date="2020-09" db="EMBL/GenBank/DDBJ databases">
        <title>A novel bacterium of genus Paenibacillus, isolated from South China Sea.</title>
        <authorList>
            <person name="Huang H."/>
            <person name="Mo K."/>
            <person name="Hu Y."/>
        </authorList>
    </citation>
    <scope>NUCLEOTIDE SEQUENCE</scope>
    <source>
        <strain evidence="7">IB182496</strain>
    </source>
</reference>
<dbReference type="PANTHER" id="PTHR43701:SF2">
    <property type="entry name" value="MEMBRANE TRANSPORTER PROTEIN YJNA-RELATED"/>
    <property type="match status" value="1"/>
</dbReference>
<dbReference type="Pfam" id="PF01925">
    <property type="entry name" value="TauE"/>
    <property type="match status" value="1"/>
</dbReference>
<dbReference type="GO" id="GO:0005886">
    <property type="term" value="C:plasma membrane"/>
    <property type="evidence" value="ECO:0007669"/>
    <property type="project" value="UniProtKB-SubCell"/>
</dbReference>
<evidence type="ECO:0000313" key="7">
    <source>
        <dbReference type="EMBL" id="MBD2848353.1"/>
    </source>
</evidence>
<feature type="transmembrane region" description="Helical" evidence="6">
    <location>
        <begin position="49"/>
        <end position="69"/>
    </location>
</feature>
<proteinExistence type="inferred from homology"/>
<feature type="transmembrane region" description="Helical" evidence="6">
    <location>
        <begin position="223"/>
        <end position="243"/>
    </location>
</feature>